<sequence length="107" mass="11940">MFYPVVDIKLTLKIIHLANLGRNLPGEIIDIEIQITELGQPGNVLRYFPSKSIEVQVQASQAFELSQGCRYCTREGLPLQRDIGHAALLVAGHAIERSTAWVSIWDP</sequence>
<comment type="caution">
    <text evidence="1">The sequence shown here is derived from an EMBL/GenBank/DDBJ whole genome shotgun (WGS) entry which is preliminary data.</text>
</comment>
<name>A0A8T1RFC4_CARIL</name>
<dbReference type="EMBL" id="CM031810">
    <property type="protein sequence ID" value="KAG6665546.1"/>
    <property type="molecule type" value="Genomic_DNA"/>
</dbReference>
<evidence type="ECO:0000313" key="2">
    <source>
        <dbReference type="Proteomes" id="UP000811609"/>
    </source>
</evidence>
<keyword evidence="2" id="KW-1185">Reference proteome</keyword>
<dbReference type="Proteomes" id="UP000811609">
    <property type="component" value="Chromosome 2"/>
</dbReference>
<reference evidence="1" key="1">
    <citation type="submission" date="2020-12" db="EMBL/GenBank/DDBJ databases">
        <title>WGS assembly of Carya illinoinensis cv. Pawnee.</title>
        <authorList>
            <person name="Platts A."/>
            <person name="Shu S."/>
            <person name="Wright S."/>
            <person name="Barry K."/>
            <person name="Edger P."/>
            <person name="Pires J.C."/>
            <person name="Schmutz J."/>
        </authorList>
    </citation>
    <scope>NUCLEOTIDE SEQUENCE</scope>
    <source>
        <tissue evidence="1">Leaf</tissue>
    </source>
</reference>
<dbReference type="AlphaFoldDB" id="A0A8T1RFC4"/>
<evidence type="ECO:0000313" key="1">
    <source>
        <dbReference type="EMBL" id="KAG6665546.1"/>
    </source>
</evidence>
<organism evidence="1 2">
    <name type="scientific">Carya illinoinensis</name>
    <name type="common">Pecan</name>
    <dbReference type="NCBI Taxonomy" id="32201"/>
    <lineage>
        <taxon>Eukaryota</taxon>
        <taxon>Viridiplantae</taxon>
        <taxon>Streptophyta</taxon>
        <taxon>Embryophyta</taxon>
        <taxon>Tracheophyta</taxon>
        <taxon>Spermatophyta</taxon>
        <taxon>Magnoliopsida</taxon>
        <taxon>eudicotyledons</taxon>
        <taxon>Gunneridae</taxon>
        <taxon>Pentapetalae</taxon>
        <taxon>rosids</taxon>
        <taxon>fabids</taxon>
        <taxon>Fagales</taxon>
        <taxon>Juglandaceae</taxon>
        <taxon>Carya</taxon>
    </lineage>
</organism>
<proteinExistence type="predicted"/>
<gene>
    <name evidence="1" type="ORF">CIPAW_02G168700</name>
</gene>
<protein>
    <submittedName>
        <fullName evidence="1">Uncharacterized protein</fullName>
    </submittedName>
</protein>
<accession>A0A8T1RFC4</accession>